<dbReference type="RefSeq" id="XP_058344579.1">
    <property type="nucleotide sequence ID" value="XM_058484702.1"/>
</dbReference>
<dbReference type="PANTHER" id="PTHR39600">
    <property type="entry name" value="PEPTIDASE INHIBITOR I78 FAMILY PROTEIN"/>
    <property type="match status" value="1"/>
</dbReference>
<sequence length="89" mass="10380">MNPLPIDNLMLNPQQQLDMEKWHKKLVGKVVLKDNEETALGADEYVREKDLPKPNRVLPPNSPMTMDYRPNRLNVFLDENRRVVNLNNG</sequence>
<protein>
    <submittedName>
        <fullName evidence="1">Uncharacterized protein</fullName>
    </submittedName>
</protein>
<dbReference type="Proteomes" id="UP001234581">
    <property type="component" value="Unassembled WGS sequence"/>
</dbReference>
<dbReference type="Gene3D" id="3.30.10.10">
    <property type="entry name" value="Trypsin Inhibitor V, subunit A"/>
    <property type="match status" value="1"/>
</dbReference>
<evidence type="ECO:0000313" key="1">
    <source>
        <dbReference type="EMBL" id="KAJ8659666.1"/>
    </source>
</evidence>
<organism evidence="1 2">
    <name type="scientific">Lichtheimia ornata</name>
    <dbReference type="NCBI Taxonomy" id="688661"/>
    <lineage>
        <taxon>Eukaryota</taxon>
        <taxon>Fungi</taxon>
        <taxon>Fungi incertae sedis</taxon>
        <taxon>Mucoromycota</taxon>
        <taxon>Mucoromycotina</taxon>
        <taxon>Mucoromycetes</taxon>
        <taxon>Mucorales</taxon>
        <taxon>Lichtheimiaceae</taxon>
        <taxon>Lichtheimia</taxon>
    </lineage>
</organism>
<dbReference type="Pfam" id="PF11720">
    <property type="entry name" value="Inhibitor_I78"/>
    <property type="match status" value="1"/>
</dbReference>
<evidence type="ECO:0000313" key="2">
    <source>
        <dbReference type="Proteomes" id="UP001234581"/>
    </source>
</evidence>
<dbReference type="GeneID" id="83212058"/>
<dbReference type="AlphaFoldDB" id="A0AAD7V8S0"/>
<dbReference type="EMBL" id="JARTCD010000017">
    <property type="protein sequence ID" value="KAJ8659666.1"/>
    <property type="molecule type" value="Genomic_DNA"/>
</dbReference>
<reference evidence="1 2" key="1">
    <citation type="submission" date="2023-03" db="EMBL/GenBank/DDBJ databases">
        <title>Genome sequence of Lichtheimia ornata CBS 291.66.</title>
        <authorList>
            <person name="Mohabir J.T."/>
            <person name="Shea T.P."/>
            <person name="Kurbessoian T."/>
            <person name="Berby B."/>
            <person name="Fontaine J."/>
            <person name="Livny J."/>
            <person name="Gnirke A."/>
            <person name="Stajich J.E."/>
            <person name="Cuomo C.A."/>
        </authorList>
    </citation>
    <scope>NUCLEOTIDE SEQUENCE [LARGE SCALE GENOMIC DNA]</scope>
    <source>
        <strain evidence="1">CBS 291.66</strain>
    </source>
</reference>
<name>A0AAD7V8S0_9FUNG</name>
<comment type="caution">
    <text evidence="1">The sequence shown here is derived from an EMBL/GenBank/DDBJ whole genome shotgun (WGS) entry which is preliminary data.</text>
</comment>
<gene>
    <name evidence="1" type="ORF">O0I10_004645</name>
</gene>
<accession>A0AAD7V8S0</accession>
<dbReference type="PANTHER" id="PTHR39600:SF1">
    <property type="entry name" value="PEPTIDASE INHIBITOR I78 FAMILY PROTEIN"/>
    <property type="match status" value="1"/>
</dbReference>
<proteinExistence type="predicted"/>
<dbReference type="InterPro" id="IPR021719">
    <property type="entry name" value="Prot_inh_I78"/>
</dbReference>
<keyword evidence="2" id="KW-1185">Reference proteome</keyword>